<protein>
    <submittedName>
        <fullName evidence="2">Transmembrane domain-containing protein</fullName>
    </submittedName>
</protein>
<proteinExistence type="predicted"/>
<dbReference type="OrthoDB" id="28208at2759"/>
<evidence type="ECO:0000256" key="1">
    <source>
        <dbReference type="SAM" id="Phobius"/>
    </source>
</evidence>
<dbReference type="AlphaFoldDB" id="A0A9D5HVK7"/>
<feature type="transmembrane region" description="Helical" evidence="1">
    <location>
        <begin position="107"/>
        <end position="131"/>
    </location>
</feature>
<reference evidence="2" key="1">
    <citation type="submission" date="2022-10" db="EMBL/GenBank/DDBJ databases">
        <title>Adaptive evolution leads to modifications in subtelomeric GC content in a zoonotic Cryptosporidium species.</title>
        <authorList>
            <person name="Li J."/>
            <person name="Feng Y."/>
            <person name="Xiao L."/>
        </authorList>
    </citation>
    <scope>NUCLEOTIDE SEQUENCE</scope>
    <source>
        <strain evidence="2">33844</strain>
    </source>
</reference>
<accession>A0A9D5HVK7</accession>
<evidence type="ECO:0000313" key="2">
    <source>
        <dbReference type="EMBL" id="KAJ1611880.1"/>
    </source>
</evidence>
<gene>
    <name evidence="2" type="ORF">OJ253_739</name>
</gene>
<keyword evidence="1" id="KW-0472">Membrane</keyword>
<dbReference type="Proteomes" id="UP001067231">
    <property type="component" value="Unassembled WGS sequence"/>
</dbReference>
<organism evidence="2">
    <name type="scientific">Cryptosporidium canis</name>
    <dbReference type="NCBI Taxonomy" id="195482"/>
    <lineage>
        <taxon>Eukaryota</taxon>
        <taxon>Sar</taxon>
        <taxon>Alveolata</taxon>
        <taxon>Apicomplexa</taxon>
        <taxon>Conoidasida</taxon>
        <taxon>Coccidia</taxon>
        <taxon>Eucoccidiorida</taxon>
        <taxon>Eimeriorina</taxon>
        <taxon>Cryptosporidiidae</taxon>
        <taxon>Cryptosporidium</taxon>
    </lineage>
</organism>
<comment type="caution">
    <text evidence="2">The sequence shown here is derived from an EMBL/GenBank/DDBJ whole genome shotgun (WGS) entry which is preliminary data.</text>
</comment>
<keyword evidence="1 2" id="KW-0812">Transmembrane</keyword>
<feature type="transmembrane region" description="Helical" evidence="1">
    <location>
        <begin position="138"/>
        <end position="157"/>
    </location>
</feature>
<keyword evidence="1" id="KW-1133">Transmembrane helix</keyword>
<sequence>MSELAVEDVFRLIFEGEDDDEKKESRTLKLTYVASDPNSALDELAGIFAKNKARAIESDTQEDFSTEATLKSTKVREKFSIWRFLLSTAILLISIFLSHVAKSCTQYVELFCGYIDAFTASIYPLFVYAIIWGRRKSFLTNFLVVLSCYISAIGPILSSIVTTYELFTGVQT</sequence>
<name>A0A9D5HVK7_9CRYT</name>
<dbReference type="EMBL" id="JAPCXC010000010">
    <property type="protein sequence ID" value="KAJ1611880.1"/>
    <property type="molecule type" value="Genomic_DNA"/>
</dbReference>
<feature type="transmembrane region" description="Helical" evidence="1">
    <location>
        <begin position="81"/>
        <end position="101"/>
    </location>
</feature>